<dbReference type="CDD" id="cd02659">
    <property type="entry name" value="peptidase_C19C"/>
    <property type="match status" value="1"/>
</dbReference>
<proteinExistence type="inferred from homology"/>
<feature type="domain" description="USP" evidence="9">
    <location>
        <begin position="176"/>
        <end position="505"/>
    </location>
</feature>
<dbReference type="Gene3D" id="2.60.210.10">
    <property type="entry name" value="Apoptosis, Tumor Necrosis Factor Receptor Associated Protein 2, Chain A"/>
    <property type="match status" value="1"/>
</dbReference>
<evidence type="ECO:0000313" key="10">
    <source>
        <dbReference type="EMBL" id="EFN52320.1"/>
    </source>
</evidence>
<evidence type="ECO:0000256" key="5">
    <source>
        <dbReference type="ARBA" id="ARBA00022786"/>
    </source>
</evidence>
<dbReference type="SUPFAM" id="SSF54001">
    <property type="entry name" value="Cysteine proteinases"/>
    <property type="match status" value="1"/>
</dbReference>
<dbReference type="GO" id="GO:0004843">
    <property type="term" value="F:cysteine-type deubiquitinase activity"/>
    <property type="evidence" value="ECO:0007669"/>
    <property type="project" value="UniProtKB-EC"/>
</dbReference>
<dbReference type="PROSITE" id="PS00972">
    <property type="entry name" value="USP_1"/>
    <property type="match status" value="1"/>
</dbReference>
<feature type="domain" description="MATH" evidence="8">
    <location>
        <begin position="33"/>
        <end position="157"/>
    </location>
</feature>
<dbReference type="KEGG" id="cvr:CHLNCDRAFT_32574"/>
<evidence type="ECO:0000256" key="1">
    <source>
        <dbReference type="ARBA" id="ARBA00000707"/>
    </source>
</evidence>
<keyword evidence="5" id="KW-0833">Ubl conjugation pathway</keyword>
<dbReference type="OMA" id="HTAHHRF"/>
<dbReference type="InterPro" id="IPR029346">
    <property type="entry name" value="USP_C"/>
</dbReference>
<dbReference type="InParanoid" id="E1ZPE2"/>
<dbReference type="SUPFAM" id="SSF49599">
    <property type="entry name" value="TRAF domain-like"/>
    <property type="match status" value="1"/>
</dbReference>
<dbReference type="PROSITE" id="PS50235">
    <property type="entry name" value="USP_3"/>
    <property type="match status" value="1"/>
</dbReference>
<dbReference type="SMART" id="SM00061">
    <property type="entry name" value="MATH"/>
    <property type="match status" value="1"/>
</dbReference>
<dbReference type="eggNOG" id="KOG1863">
    <property type="taxonomic scope" value="Eukaryota"/>
</dbReference>
<dbReference type="PROSITE" id="PS00973">
    <property type="entry name" value="USP_2"/>
    <property type="match status" value="1"/>
</dbReference>
<dbReference type="FunFam" id="3.90.70.10:FF:000044">
    <property type="entry name" value="Ubiquitin carboxyl-terminal hydrolase 13"/>
    <property type="match status" value="1"/>
</dbReference>
<dbReference type="Gene3D" id="3.10.20.90">
    <property type="entry name" value="Phosphatidylinositol 3-kinase Catalytic Subunit, Chain A, domain 1"/>
    <property type="match status" value="2"/>
</dbReference>
<reference evidence="10 11" key="1">
    <citation type="journal article" date="2010" name="Plant Cell">
        <title>The Chlorella variabilis NC64A genome reveals adaptation to photosymbiosis, coevolution with viruses, and cryptic sex.</title>
        <authorList>
            <person name="Blanc G."/>
            <person name="Duncan G."/>
            <person name="Agarkova I."/>
            <person name="Borodovsky M."/>
            <person name="Gurnon J."/>
            <person name="Kuo A."/>
            <person name="Lindquist E."/>
            <person name="Lucas S."/>
            <person name="Pangilinan J."/>
            <person name="Polle J."/>
            <person name="Salamov A."/>
            <person name="Terry A."/>
            <person name="Yamada T."/>
            <person name="Dunigan D.D."/>
            <person name="Grigoriev I.V."/>
            <person name="Claverie J.M."/>
            <person name="Van Etten J.L."/>
        </authorList>
    </citation>
    <scope>NUCLEOTIDE SEQUENCE [LARGE SCALE GENOMIC DNA]</scope>
    <source>
        <strain evidence="10 11">NC64A</strain>
    </source>
</reference>
<dbReference type="FunCoup" id="E1ZPE2">
    <property type="interactions" value="2186"/>
</dbReference>
<dbReference type="GO" id="GO:0006508">
    <property type="term" value="P:proteolysis"/>
    <property type="evidence" value="ECO:0007669"/>
    <property type="project" value="UniProtKB-KW"/>
</dbReference>
<dbReference type="CDD" id="cd00121">
    <property type="entry name" value="MATH"/>
    <property type="match status" value="1"/>
</dbReference>
<protein>
    <recommendedName>
        <fullName evidence="3">ubiquitinyl hydrolase 1</fullName>
        <ecNumber evidence="3">3.4.19.12</ecNumber>
    </recommendedName>
</protein>
<dbReference type="InterPro" id="IPR018200">
    <property type="entry name" value="USP_CS"/>
</dbReference>
<dbReference type="PANTHER" id="PTHR24006">
    <property type="entry name" value="UBIQUITIN CARBOXYL-TERMINAL HYDROLASE"/>
    <property type="match status" value="1"/>
</dbReference>
<comment type="catalytic activity">
    <reaction evidence="1">
        <text>Thiol-dependent hydrolysis of ester, thioester, amide, peptide and isopeptide bonds formed by the C-terminal Gly of ubiquitin (a 76-residue protein attached to proteins as an intracellular targeting signal).</text>
        <dbReference type="EC" id="3.4.19.12"/>
    </reaction>
</comment>
<dbReference type="Proteomes" id="UP000008141">
    <property type="component" value="Unassembled WGS sequence"/>
</dbReference>
<keyword evidence="6" id="KW-0378">Hydrolase</keyword>
<evidence type="ECO:0000259" key="9">
    <source>
        <dbReference type="PROSITE" id="PS50235"/>
    </source>
</evidence>
<organism evidence="11">
    <name type="scientific">Chlorella variabilis</name>
    <name type="common">Green alga</name>
    <dbReference type="NCBI Taxonomy" id="554065"/>
    <lineage>
        <taxon>Eukaryota</taxon>
        <taxon>Viridiplantae</taxon>
        <taxon>Chlorophyta</taxon>
        <taxon>core chlorophytes</taxon>
        <taxon>Trebouxiophyceae</taxon>
        <taxon>Chlorellales</taxon>
        <taxon>Chlorellaceae</taxon>
        <taxon>Chlorella clade</taxon>
        <taxon>Chlorella</taxon>
    </lineage>
</organism>
<dbReference type="InterPro" id="IPR028889">
    <property type="entry name" value="USP"/>
</dbReference>
<keyword evidence="4" id="KW-0645">Protease</keyword>
<evidence type="ECO:0000256" key="7">
    <source>
        <dbReference type="ARBA" id="ARBA00022807"/>
    </source>
</evidence>
<dbReference type="InterPro" id="IPR002083">
    <property type="entry name" value="MATH/TRAF_dom"/>
</dbReference>
<dbReference type="RefSeq" id="XP_005844422.1">
    <property type="nucleotide sequence ID" value="XM_005844360.1"/>
</dbReference>
<dbReference type="InterPro" id="IPR008974">
    <property type="entry name" value="TRAF-like"/>
</dbReference>
<accession>E1ZPE2</accession>
<dbReference type="STRING" id="554065.E1ZPE2"/>
<dbReference type="InterPro" id="IPR001394">
    <property type="entry name" value="Peptidase_C19_UCH"/>
</dbReference>
<gene>
    <name evidence="10" type="ORF">CHLNCDRAFT_32574</name>
</gene>
<sequence>MLEDQDQVLAPMEVDENKPVDEAAVGPVSNPLVGEFTWALPNFSGSTGKVLSEPFEIGGYSWQLLVYPSGNNRTDALALYLAVAEDDQAAFQLQRFAHFKLILLSQVEGGDVVKDTQHTFTSRETDWGFTTFVPLAELRDPARGLLVDDTIRVKVCVEVKVPEDFIYDSRKETGFVGLKNQGATCYMNSLLQTLFNINQFRKAVYHMPTSEDADPASSMPLALQSVFYKLQFTVGPVSTKDLTRSFGWDTADAFQQHDVQELNRILCDRLEEKMKGTRVEGMINKLFEGHTLNYLECINVEYKSSRKESFMDVQLDVKNCKDIYASFDKYCEVEVLEGDNQYNAEQHGMQASTEHTSCDARKGILFEGFPPVLQLQLKRFEYDFMKDMMIKVNDRYEFYDTIDLDREDGKYLSSGADRNVRNTYKLLAVLVHSGGVHGGHYFAFIRPDGKQWLRFDDERVEKADQQKAVDDNWGGEDERMPPQGFGNTFRLTKHANAYMLVYVRESEWGAVMCQVTEQDISAHVQARLKAEQEEKERRKKEKAEAHLYTLVRVSTDADLAEQIGSSRFFDLVDHDKARLRYRLPRKAPFSELRRLVAEEMGVPAEQQRFWKWAQRQNQTYRPAQPLVLESEDQAIATIKETAANRGTRPGVMATLNLFLETPAPGGELPPLRAKTDIMLFFKQYCPDGDHPVLKYAGRRLVPKDTKIKELHPLLRGLGGLGEGEAVEVYEEVKFEPTVMVDKLTPSVTLAGSQLEHGDILVFQRQLSQAGATAGPSAKEFMEYVRNRQSVTFKPLDDPQGEEAVQLELLKTDSYDDVSKAIAAKLGLDDPLKLRLTGALNHLTQLPRPHPIRYRQFDALQDMLKSGPFGQVSTLYYEVIDLPLPDYENLLSFKIAYHNSKLEEVSQHSVRISKSASIHELLEDLRRQLPAEAQGTRPLRLLEVYQWKIWQLFNPRDRVETIGDNAWHLRVEVVPEDQEDLEQQGVLHVHCLQVAEEPNNQRPFAFSDPFIMRLGPEETVGELRQRVQEKLGVPDEEFAPSWKPVLCTFGGAELLADDVVVASRLDSQKLYGHQERNCIGFVRENKNPRRTHAHLNSRLAAWQGQEKQLRIRS</sequence>
<dbReference type="PROSITE" id="PS50144">
    <property type="entry name" value="MATH"/>
    <property type="match status" value="1"/>
</dbReference>
<dbReference type="InterPro" id="IPR050164">
    <property type="entry name" value="Peptidase_C19"/>
</dbReference>
<evidence type="ECO:0000313" key="11">
    <source>
        <dbReference type="Proteomes" id="UP000008141"/>
    </source>
</evidence>
<dbReference type="Pfam" id="PF14533">
    <property type="entry name" value="USP7_C2"/>
    <property type="match status" value="1"/>
</dbReference>
<dbReference type="EC" id="3.4.19.12" evidence="3"/>
<dbReference type="Pfam" id="PF12436">
    <property type="entry name" value="USP7_ICP0_bdg"/>
    <property type="match status" value="1"/>
</dbReference>
<dbReference type="GO" id="GO:0016579">
    <property type="term" value="P:protein deubiquitination"/>
    <property type="evidence" value="ECO:0007669"/>
    <property type="project" value="InterPro"/>
</dbReference>
<dbReference type="PANTHER" id="PTHR24006:SF644">
    <property type="entry name" value="UBIQUITIN CARBOXYL-TERMINAL HYDROLASE 7"/>
    <property type="match status" value="1"/>
</dbReference>
<evidence type="ECO:0000256" key="4">
    <source>
        <dbReference type="ARBA" id="ARBA00022670"/>
    </source>
</evidence>
<dbReference type="InterPro" id="IPR024729">
    <property type="entry name" value="USP7_ICP0-binding_dom"/>
</dbReference>
<dbReference type="GO" id="GO:0005634">
    <property type="term" value="C:nucleus"/>
    <property type="evidence" value="ECO:0007669"/>
    <property type="project" value="TreeGrafter"/>
</dbReference>
<dbReference type="OrthoDB" id="289038at2759"/>
<dbReference type="InterPro" id="IPR038765">
    <property type="entry name" value="Papain-like_cys_pep_sf"/>
</dbReference>
<evidence type="ECO:0000259" key="8">
    <source>
        <dbReference type="PROSITE" id="PS50144"/>
    </source>
</evidence>
<keyword evidence="11" id="KW-1185">Reference proteome</keyword>
<keyword evidence="7" id="KW-0788">Thiol protease</keyword>
<evidence type="ECO:0000256" key="2">
    <source>
        <dbReference type="ARBA" id="ARBA00009085"/>
    </source>
</evidence>
<name>E1ZPE2_CHLVA</name>
<dbReference type="EMBL" id="GL433857">
    <property type="protein sequence ID" value="EFN52320.1"/>
    <property type="molecule type" value="Genomic_DNA"/>
</dbReference>
<dbReference type="Pfam" id="PF00443">
    <property type="entry name" value="UCH"/>
    <property type="match status" value="1"/>
</dbReference>
<dbReference type="GO" id="GO:0031647">
    <property type="term" value="P:regulation of protein stability"/>
    <property type="evidence" value="ECO:0007669"/>
    <property type="project" value="TreeGrafter"/>
</dbReference>
<evidence type="ECO:0000256" key="6">
    <source>
        <dbReference type="ARBA" id="ARBA00022801"/>
    </source>
</evidence>
<dbReference type="GeneID" id="17351756"/>
<dbReference type="Pfam" id="PF22486">
    <property type="entry name" value="MATH_2"/>
    <property type="match status" value="1"/>
</dbReference>
<dbReference type="AlphaFoldDB" id="E1ZPE2"/>
<dbReference type="Gene3D" id="3.90.70.10">
    <property type="entry name" value="Cysteine proteinases"/>
    <property type="match status" value="1"/>
</dbReference>
<dbReference type="GO" id="GO:0005829">
    <property type="term" value="C:cytosol"/>
    <property type="evidence" value="ECO:0007669"/>
    <property type="project" value="TreeGrafter"/>
</dbReference>
<comment type="similarity">
    <text evidence="2">Belongs to the peptidase C19 family.</text>
</comment>
<evidence type="ECO:0000256" key="3">
    <source>
        <dbReference type="ARBA" id="ARBA00012759"/>
    </source>
</evidence>